<evidence type="ECO:0000259" key="7">
    <source>
        <dbReference type="Pfam" id="PF02687"/>
    </source>
</evidence>
<organism evidence="9 10">
    <name type="scientific">Williamwhitmania taraxaci</name>
    <dbReference type="NCBI Taxonomy" id="1640674"/>
    <lineage>
        <taxon>Bacteria</taxon>
        <taxon>Pseudomonadati</taxon>
        <taxon>Bacteroidota</taxon>
        <taxon>Bacteroidia</taxon>
        <taxon>Bacteroidales</taxon>
        <taxon>Williamwhitmaniaceae</taxon>
        <taxon>Williamwhitmania</taxon>
    </lineage>
</organism>
<dbReference type="Pfam" id="PF02687">
    <property type="entry name" value="FtsX"/>
    <property type="match status" value="2"/>
</dbReference>
<dbReference type="GO" id="GO:0022857">
    <property type="term" value="F:transmembrane transporter activity"/>
    <property type="evidence" value="ECO:0007669"/>
    <property type="project" value="TreeGrafter"/>
</dbReference>
<feature type="transmembrane region" description="Helical" evidence="6">
    <location>
        <begin position="661"/>
        <end position="681"/>
    </location>
</feature>
<dbReference type="Pfam" id="PF12704">
    <property type="entry name" value="MacB_PCD"/>
    <property type="match status" value="2"/>
</dbReference>
<evidence type="ECO:0000313" key="9">
    <source>
        <dbReference type="EMBL" id="SDB86132.1"/>
    </source>
</evidence>
<keyword evidence="3 6" id="KW-0812">Transmembrane</keyword>
<feature type="domain" description="MacB-like periplasmic core" evidence="8">
    <location>
        <begin position="426"/>
        <end position="618"/>
    </location>
</feature>
<dbReference type="PANTHER" id="PTHR30572">
    <property type="entry name" value="MEMBRANE COMPONENT OF TRANSPORTER-RELATED"/>
    <property type="match status" value="1"/>
</dbReference>
<gene>
    <name evidence="9" type="ORF">SAMN05216323_100485</name>
</gene>
<feature type="domain" description="MacB-like periplasmic core" evidence="8">
    <location>
        <begin position="20"/>
        <end position="238"/>
    </location>
</feature>
<evidence type="ECO:0000256" key="6">
    <source>
        <dbReference type="SAM" id="Phobius"/>
    </source>
</evidence>
<evidence type="ECO:0000256" key="2">
    <source>
        <dbReference type="ARBA" id="ARBA00022475"/>
    </source>
</evidence>
<keyword evidence="10" id="KW-1185">Reference proteome</keyword>
<feature type="transmembrane region" description="Helical" evidence="6">
    <location>
        <begin position="279"/>
        <end position="298"/>
    </location>
</feature>
<feature type="transmembrane region" description="Helical" evidence="6">
    <location>
        <begin position="370"/>
        <end position="393"/>
    </location>
</feature>
<feature type="domain" description="ABC3 transporter permease C-terminal" evidence="7">
    <location>
        <begin position="282"/>
        <end position="396"/>
    </location>
</feature>
<dbReference type="PANTHER" id="PTHR30572:SF18">
    <property type="entry name" value="ABC-TYPE MACROLIDE FAMILY EXPORT SYSTEM PERMEASE COMPONENT 2"/>
    <property type="match status" value="1"/>
</dbReference>
<evidence type="ECO:0000256" key="1">
    <source>
        <dbReference type="ARBA" id="ARBA00004651"/>
    </source>
</evidence>
<dbReference type="InterPro" id="IPR025857">
    <property type="entry name" value="MacB_PCD"/>
</dbReference>
<dbReference type="Proteomes" id="UP000199452">
    <property type="component" value="Unassembled WGS sequence"/>
</dbReference>
<dbReference type="InterPro" id="IPR050250">
    <property type="entry name" value="Macrolide_Exporter_MacB"/>
</dbReference>
<evidence type="ECO:0000256" key="4">
    <source>
        <dbReference type="ARBA" id="ARBA00022989"/>
    </source>
</evidence>
<feature type="transmembrane region" description="Helical" evidence="6">
    <location>
        <begin position="748"/>
        <end position="767"/>
    </location>
</feature>
<accession>A0A1G6GVS8</accession>
<dbReference type="STRING" id="1640674.SAMN05216323_100485"/>
<reference evidence="9 10" key="1">
    <citation type="submission" date="2016-09" db="EMBL/GenBank/DDBJ databases">
        <authorList>
            <person name="Capua I."/>
            <person name="De Benedictis P."/>
            <person name="Joannis T."/>
            <person name="Lombin L.H."/>
            <person name="Cattoli G."/>
        </authorList>
    </citation>
    <scope>NUCLEOTIDE SEQUENCE [LARGE SCALE GENOMIC DNA]</scope>
    <source>
        <strain evidence="9 10">A7P-90m</strain>
    </source>
</reference>
<dbReference type="GO" id="GO:0005886">
    <property type="term" value="C:plasma membrane"/>
    <property type="evidence" value="ECO:0007669"/>
    <property type="project" value="UniProtKB-SubCell"/>
</dbReference>
<evidence type="ECO:0000259" key="8">
    <source>
        <dbReference type="Pfam" id="PF12704"/>
    </source>
</evidence>
<name>A0A1G6GVS8_9BACT</name>
<keyword evidence="4 6" id="KW-1133">Transmembrane helix</keyword>
<keyword evidence="2" id="KW-1003">Cell membrane</keyword>
<evidence type="ECO:0000313" key="10">
    <source>
        <dbReference type="Proteomes" id="UP000199452"/>
    </source>
</evidence>
<dbReference type="InterPro" id="IPR003838">
    <property type="entry name" value="ABC3_permease_C"/>
</dbReference>
<feature type="transmembrane region" description="Helical" evidence="6">
    <location>
        <begin position="21"/>
        <end position="43"/>
    </location>
</feature>
<sequence>MILTNLKIAYRNLIRSKGYSFINIFGLAFGMAVTILLLLWVSFELSWDKFYPNTNNLYQVVCRQTWDGAKHPMPNLPGPLIDVLKEKYPEVKMAANVNTWGQSVLKKCDGFEQNIHINHVDPNFLKLFSIKLLRGDATTALNDPRSIVLSEKMAKVMFENDDPIGKILTIDNKTALKVTGIMENPAENTILKFSCLVPFELLRMDNEGLRTSWGNHSYFGFAEVNEGVNVDSLNKKLNNFFVNHVEKTDSLRSLFLFPVSKVHLYFFDGSEKVMKQVKLFSIIAIFILLIACFNFMNLSTARAAKRAKEIGLKKTVGASRGRLIAQFMGESLLVTFISMNFALIFAKLLLPYFNSMMDRNLQFDYSSVQFWLLIVGVTLVTGILSGAYPAFYLTKFRPINVLKGNTSRGKGGARFREVLVVLQYSLSIALVVCTLVVSLQIRYLQKMDMGMDIHNVVSVPLTGTFREKHDVIRQQLLEDPSIQSVSYGAHMPCNVYYNGWGNEWEGKDPNYNPLVSYTIGDYNFLKTFKIQMAEGRYFSEEFEKSDSTAIVINQTFAKMVSKGSVIGMIIKNNGTNYHIVGVVKDFNFTHISNKIGPLMMYSSGGSLDYMFVRVNPNNKGKANATIQRVCSLNNPDFPVNSIFVDDYLSYMYKGDQKSMTILLYFSVLALIISSLGLIGLASFMAEERTKEIGVRKIMGASVTSLVSLFSYDFTKWVLLSNIIALPLAWYFMKGWLQGFAYRIPMPWWVFAAVAAFVFVIAFLTVSYQSYRAASQNPVISIKYE</sequence>
<comment type="subcellular location">
    <subcellularLocation>
        <location evidence="1">Cell membrane</location>
        <topology evidence="1">Multi-pass membrane protein</topology>
    </subcellularLocation>
</comment>
<dbReference type="AlphaFoldDB" id="A0A1G6GVS8"/>
<feature type="domain" description="ABC3 transporter permease C-terminal" evidence="7">
    <location>
        <begin position="665"/>
        <end position="777"/>
    </location>
</feature>
<feature type="transmembrane region" description="Helical" evidence="6">
    <location>
        <begin position="332"/>
        <end position="350"/>
    </location>
</feature>
<dbReference type="EMBL" id="FMYP01000004">
    <property type="protein sequence ID" value="SDB86132.1"/>
    <property type="molecule type" value="Genomic_DNA"/>
</dbReference>
<evidence type="ECO:0000256" key="3">
    <source>
        <dbReference type="ARBA" id="ARBA00022692"/>
    </source>
</evidence>
<protein>
    <submittedName>
        <fullName evidence="9">Duplicated orphan permease</fullName>
    </submittedName>
</protein>
<feature type="transmembrane region" description="Helical" evidence="6">
    <location>
        <begin position="418"/>
        <end position="439"/>
    </location>
</feature>
<evidence type="ECO:0000256" key="5">
    <source>
        <dbReference type="ARBA" id="ARBA00023136"/>
    </source>
</evidence>
<proteinExistence type="predicted"/>
<keyword evidence="5 6" id="KW-0472">Membrane</keyword>